<keyword evidence="5 7" id="KW-0472">Membrane</keyword>
<evidence type="ECO:0000256" key="6">
    <source>
        <dbReference type="SAM" id="MobiDB-lite"/>
    </source>
</evidence>
<evidence type="ECO:0000313" key="9">
    <source>
        <dbReference type="EMBL" id="KAK3288955.1"/>
    </source>
</evidence>
<dbReference type="GO" id="GO:0005886">
    <property type="term" value="C:plasma membrane"/>
    <property type="evidence" value="ECO:0007669"/>
    <property type="project" value="UniProtKB-SubCell"/>
</dbReference>
<feature type="domain" description="MgtC/SapB/SrpB/YhiD N-terminal" evidence="8">
    <location>
        <begin position="26"/>
        <end position="99"/>
    </location>
</feature>
<dbReference type="InterPro" id="IPR003416">
    <property type="entry name" value="MgtC/SapB/SrpB/YhiD_fam"/>
</dbReference>
<accession>A0AAE0H2T6</accession>
<name>A0AAE0H2T6_9CHLO</name>
<proteinExistence type="predicted"/>
<dbReference type="Pfam" id="PF02308">
    <property type="entry name" value="MgtC"/>
    <property type="match status" value="1"/>
</dbReference>
<evidence type="ECO:0000256" key="2">
    <source>
        <dbReference type="ARBA" id="ARBA00022475"/>
    </source>
</evidence>
<dbReference type="PANTHER" id="PTHR33778">
    <property type="entry name" value="PROTEIN MGTC"/>
    <property type="match status" value="1"/>
</dbReference>
<dbReference type="Proteomes" id="UP001190700">
    <property type="component" value="Unassembled WGS sequence"/>
</dbReference>
<dbReference type="AlphaFoldDB" id="A0AAE0H2T6"/>
<sequence>MCVEVICLTLVEVRSQSRHVTRREEHMHDFTSVGFIGAGLIWKGLSEGGPGNRFHQIHGLTTAASVWLSAALGVAAGGALYFVGAFTTSLMMLMLRFGPRYRSGTDNGGADNNNNISDTVTNSSDEDEDKDNGRSSIRLDVCYAACSKYAYAYSSNKLTGNWRRTRWANHFIAFIIHPGNDQCYDEVISVSNYEEYE</sequence>
<evidence type="ECO:0000256" key="5">
    <source>
        <dbReference type="ARBA" id="ARBA00023136"/>
    </source>
</evidence>
<dbReference type="InterPro" id="IPR049177">
    <property type="entry name" value="MgtC_SapB_SrpB_YhiD_N"/>
</dbReference>
<evidence type="ECO:0000256" key="4">
    <source>
        <dbReference type="ARBA" id="ARBA00022989"/>
    </source>
</evidence>
<evidence type="ECO:0000256" key="7">
    <source>
        <dbReference type="SAM" id="Phobius"/>
    </source>
</evidence>
<keyword evidence="2" id="KW-1003">Cell membrane</keyword>
<evidence type="ECO:0000313" key="10">
    <source>
        <dbReference type="Proteomes" id="UP001190700"/>
    </source>
</evidence>
<keyword evidence="10" id="KW-1185">Reference proteome</keyword>
<organism evidence="9 10">
    <name type="scientific">Cymbomonas tetramitiformis</name>
    <dbReference type="NCBI Taxonomy" id="36881"/>
    <lineage>
        <taxon>Eukaryota</taxon>
        <taxon>Viridiplantae</taxon>
        <taxon>Chlorophyta</taxon>
        <taxon>Pyramimonadophyceae</taxon>
        <taxon>Pyramimonadales</taxon>
        <taxon>Pyramimonadaceae</taxon>
        <taxon>Cymbomonas</taxon>
    </lineage>
</organism>
<evidence type="ECO:0000256" key="3">
    <source>
        <dbReference type="ARBA" id="ARBA00022692"/>
    </source>
</evidence>
<protein>
    <recommendedName>
        <fullName evidence="8">MgtC/SapB/SrpB/YhiD N-terminal domain-containing protein</fullName>
    </recommendedName>
</protein>
<feature type="transmembrane region" description="Helical" evidence="7">
    <location>
        <begin position="65"/>
        <end position="93"/>
    </location>
</feature>
<keyword evidence="4 7" id="KW-1133">Transmembrane helix</keyword>
<dbReference type="EMBL" id="LGRX02000294">
    <property type="protein sequence ID" value="KAK3288955.1"/>
    <property type="molecule type" value="Genomic_DNA"/>
</dbReference>
<evidence type="ECO:0000256" key="1">
    <source>
        <dbReference type="ARBA" id="ARBA00004651"/>
    </source>
</evidence>
<reference evidence="9 10" key="1">
    <citation type="journal article" date="2015" name="Genome Biol. Evol.">
        <title>Comparative Genomics of a Bacterivorous Green Alga Reveals Evolutionary Causalities and Consequences of Phago-Mixotrophic Mode of Nutrition.</title>
        <authorList>
            <person name="Burns J.A."/>
            <person name="Paasch A."/>
            <person name="Narechania A."/>
            <person name="Kim E."/>
        </authorList>
    </citation>
    <scope>NUCLEOTIDE SEQUENCE [LARGE SCALE GENOMIC DNA]</scope>
    <source>
        <strain evidence="9 10">PLY_AMNH</strain>
    </source>
</reference>
<keyword evidence="3 7" id="KW-0812">Transmembrane</keyword>
<gene>
    <name evidence="9" type="ORF">CYMTET_3587</name>
</gene>
<comment type="caution">
    <text evidence="9">The sequence shown here is derived from an EMBL/GenBank/DDBJ whole genome shotgun (WGS) entry which is preliminary data.</text>
</comment>
<evidence type="ECO:0000259" key="8">
    <source>
        <dbReference type="Pfam" id="PF02308"/>
    </source>
</evidence>
<dbReference type="PANTHER" id="PTHR33778:SF1">
    <property type="entry name" value="MAGNESIUM TRANSPORTER YHID-RELATED"/>
    <property type="match status" value="1"/>
</dbReference>
<feature type="region of interest" description="Disordered" evidence="6">
    <location>
        <begin position="106"/>
        <end position="133"/>
    </location>
</feature>
<comment type="subcellular location">
    <subcellularLocation>
        <location evidence="1">Cell membrane</location>
        <topology evidence="1">Multi-pass membrane protein</topology>
    </subcellularLocation>
</comment>